<evidence type="ECO:0000313" key="7">
    <source>
        <dbReference type="Proteomes" id="UP000239724"/>
    </source>
</evidence>
<dbReference type="EMBL" id="NHRY01000172">
    <property type="protein sequence ID" value="PPQ32225.1"/>
    <property type="molecule type" value="Genomic_DNA"/>
</dbReference>
<dbReference type="CDD" id="cd06309">
    <property type="entry name" value="PBP1_galactofuranose_YtfQ-like"/>
    <property type="match status" value="1"/>
</dbReference>
<dbReference type="GO" id="GO:0030246">
    <property type="term" value="F:carbohydrate binding"/>
    <property type="evidence" value="ECO:0007669"/>
    <property type="project" value="UniProtKB-ARBA"/>
</dbReference>
<dbReference type="AlphaFoldDB" id="A0A2S6NC73"/>
<evidence type="ECO:0000259" key="5">
    <source>
        <dbReference type="Pfam" id="PF13407"/>
    </source>
</evidence>
<dbReference type="Gene3D" id="3.40.50.2300">
    <property type="match status" value="2"/>
</dbReference>
<dbReference type="PANTHER" id="PTHR46847">
    <property type="entry name" value="D-ALLOSE-BINDING PERIPLASMIC PROTEIN-RELATED"/>
    <property type="match status" value="1"/>
</dbReference>
<proteinExistence type="inferred from homology"/>
<dbReference type="Pfam" id="PF13407">
    <property type="entry name" value="Peripla_BP_4"/>
    <property type="match status" value="1"/>
</dbReference>
<dbReference type="Proteomes" id="UP000239724">
    <property type="component" value="Unassembled WGS sequence"/>
</dbReference>
<gene>
    <name evidence="6" type="ORF">CCS01_15880</name>
</gene>
<feature type="signal peptide" evidence="4">
    <location>
        <begin position="1"/>
        <end position="21"/>
    </location>
</feature>
<dbReference type="InterPro" id="IPR025997">
    <property type="entry name" value="SBP_2_dom"/>
</dbReference>
<feature type="chain" id="PRO_5015622973" description="Periplasmic binding protein domain-containing protein" evidence="4">
    <location>
        <begin position="22"/>
        <end position="312"/>
    </location>
</feature>
<comment type="caution">
    <text evidence="6">The sequence shown here is derived from an EMBL/GenBank/DDBJ whole genome shotgun (WGS) entry which is preliminary data.</text>
</comment>
<reference evidence="6 7" key="1">
    <citation type="journal article" date="2018" name="Arch. Microbiol.">
        <title>New insights into the metabolic potential of the phototrophic purple bacterium Rhodopila globiformis DSM 161(T) from its draft genome sequence and evidence for a vanadium-dependent nitrogenase.</title>
        <authorList>
            <person name="Imhoff J.F."/>
            <person name="Rahn T."/>
            <person name="Kunzel S."/>
            <person name="Neulinger S.C."/>
        </authorList>
    </citation>
    <scope>NUCLEOTIDE SEQUENCE [LARGE SCALE GENOMIC DNA]</scope>
    <source>
        <strain evidence="6 7">DSM 161</strain>
    </source>
</reference>
<protein>
    <recommendedName>
        <fullName evidence="5">Periplasmic binding protein domain-containing protein</fullName>
    </recommendedName>
</protein>
<dbReference type="SUPFAM" id="SSF53822">
    <property type="entry name" value="Periplasmic binding protein-like I"/>
    <property type="match status" value="1"/>
</dbReference>
<name>A0A2S6NC73_RHOGL</name>
<dbReference type="RefSeq" id="WP_104519812.1">
    <property type="nucleotide sequence ID" value="NZ_NHRY01000172.1"/>
</dbReference>
<evidence type="ECO:0000256" key="2">
    <source>
        <dbReference type="ARBA" id="ARBA00007639"/>
    </source>
</evidence>
<keyword evidence="3 4" id="KW-0732">Signal</keyword>
<dbReference type="GO" id="GO:0030313">
    <property type="term" value="C:cell envelope"/>
    <property type="evidence" value="ECO:0007669"/>
    <property type="project" value="UniProtKB-SubCell"/>
</dbReference>
<evidence type="ECO:0000256" key="1">
    <source>
        <dbReference type="ARBA" id="ARBA00004196"/>
    </source>
</evidence>
<comment type="subcellular location">
    <subcellularLocation>
        <location evidence="1">Cell envelope</location>
    </subcellularLocation>
</comment>
<evidence type="ECO:0000256" key="3">
    <source>
        <dbReference type="ARBA" id="ARBA00022729"/>
    </source>
</evidence>
<organism evidence="6 7">
    <name type="scientific">Rhodopila globiformis</name>
    <name type="common">Rhodopseudomonas globiformis</name>
    <dbReference type="NCBI Taxonomy" id="1071"/>
    <lineage>
        <taxon>Bacteria</taxon>
        <taxon>Pseudomonadati</taxon>
        <taxon>Pseudomonadota</taxon>
        <taxon>Alphaproteobacteria</taxon>
        <taxon>Acetobacterales</taxon>
        <taxon>Acetobacteraceae</taxon>
        <taxon>Rhodopila</taxon>
    </lineage>
</organism>
<accession>A0A2S6NC73</accession>
<sequence length="312" mass="33794">MFRFAWWLIAALLTFATAASAETIGFSQVGAENEWRTAFSADMKAEAKARGINLLFDDAQGSLDRQFAAVGRFIAEHVDAIIIAPVVVTGWTPVLKEAQAAHIPVFIADRSVDADPSLFVARIGNDTNLEGRLAAAWLAQASRGRCAIVELRGTPGSAPAIGRRTGFAAVIAQFPAMRIIRSESGNFTEESGQRVMTDFIVSTDRLKGVCAVWSHNDTMLIGAIKAMKAAGLRPGKDILTISVDGVPDIYRAMLAGDANASVEVKSDIGKYTFDVVQGYLHGRRDYPKWVVIPTDLHTPQDAAQMLERRYGP</sequence>
<evidence type="ECO:0000256" key="4">
    <source>
        <dbReference type="SAM" id="SignalP"/>
    </source>
</evidence>
<dbReference type="PANTHER" id="PTHR46847:SF3">
    <property type="entry name" value="GALACTOFURANOSE-BINDING PROTEIN YTFQ"/>
    <property type="match status" value="1"/>
</dbReference>
<feature type="domain" description="Periplasmic binding protein" evidence="5">
    <location>
        <begin position="24"/>
        <end position="282"/>
    </location>
</feature>
<comment type="similarity">
    <text evidence="2">Belongs to the bacterial solute-binding protein 2 family.</text>
</comment>
<evidence type="ECO:0000313" key="6">
    <source>
        <dbReference type="EMBL" id="PPQ32225.1"/>
    </source>
</evidence>
<dbReference type="InterPro" id="IPR028082">
    <property type="entry name" value="Peripla_BP_I"/>
</dbReference>
<dbReference type="OrthoDB" id="3837830at2"/>
<keyword evidence="7" id="KW-1185">Reference proteome</keyword>